<dbReference type="PANTHER" id="PTHR15730">
    <property type="entry name" value="EXPERIMENTAL AUTOIMMUNE PROSTATITIS ANTIGEN 2-RELATED"/>
    <property type="match status" value="1"/>
</dbReference>
<dbReference type="Proteomes" id="UP000682733">
    <property type="component" value="Unassembled WGS sequence"/>
</dbReference>
<proteinExistence type="predicted"/>
<dbReference type="PANTHER" id="PTHR15730:SF5">
    <property type="entry name" value="SI:CH211-210B2.2-RELATED"/>
    <property type="match status" value="1"/>
</dbReference>
<dbReference type="EMBL" id="CAJOBA010004349">
    <property type="protein sequence ID" value="CAF3710562.1"/>
    <property type="molecule type" value="Genomic_DNA"/>
</dbReference>
<feature type="non-terminal residue" evidence="1">
    <location>
        <position position="1"/>
    </location>
</feature>
<evidence type="ECO:0000313" key="3">
    <source>
        <dbReference type="Proteomes" id="UP000677228"/>
    </source>
</evidence>
<evidence type="ECO:0000313" key="2">
    <source>
        <dbReference type="EMBL" id="CAF3710562.1"/>
    </source>
</evidence>
<dbReference type="Proteomes" id="UP000677228">
    <property type="component" value="Unassembled WGS sequence"/>
</dbReference>
<dbReference type="AlphaFoldDB" id="A0A8S2DND5"/>
<accession>A0A8S2DND5</accession>
<dbReference type="EMBL" id="CAJNOK010004345">
    <property type="protein sequence ID" value="CAF0934645.1"/>
    <property type="molecule type" value="Genomic_DNA"/>
</dbReference>
<dbReference type="InterPro" id="IPR051244">
    <property type="entry name" value="TCAF"/>
</dbReference>
<sequence length="300" mass="34220">FGPDHFSRQALIRNHTRPLAKELLADGKDMAIIIMDGTYIYPLTHILIMLYEKELDDAPLVIFENVQSIPKIGVPGVIIPRTADTRALLCVENPQQCLMIAARSGLGRVLVFAHNGYVSTFQSPIDSKFQPFVNNCIKWLVRDEYVTDEQVVRIDDIESMKNVPGNVKILLWDGHCDKSEIFTNDLKEYVLNGGAMVCGSTPWGWLQLNEGKPLQDFPFQKFCSSLGIELTDGYIDNDSLDQLPVRHDLLTYKNMNEVRNRLTAEPNNGEYLALIEHMEKVVPEFQLNNRVSRNYWEGDY</sequence>
<organism evidence="1 3">
    <name type="scientific">Didymodactylos carnosus</name>
    <dbReference type="NCBI Taxonomy" id="1234261"/>
    <lineage>
        <taxon>Eukaryota</taxon>
        <taxon>Metazoa</taxon>
        <taxon>Spiralia</taxon>
        <taxon>Gnathifera</taxon>
        <taxon>Rotifera</taxon>
        <taxon>Eurotatoria</taxon>
        <taxon>Bdelloidea</taxon>
        <taxon>Philodinida</taxon>
        <taxon>Philodinidae</taxon>
        <taxon>Didymodactylos</taxon>
    </lineage>
</organism>
<protein>
    <submittedName>
        <fullName evidence="1">Uncharacterized protein</fullName>
    </submittedName>
</protein>
<comment type="caution">
    <text evidence="1">The sequence shown here is derived from an EMBL/GenBank/DDBJ whole genome shotgun (WGS) entry which is preliminary data.</text>
</comment>
<gene>
    <name evidence="1" type="ORF">OVA965_LOCUS11317</name>
    <name evidence="2" type="ORF">TMI583_LOCUS11316</name>
</gene>
<evidence type="ECO:0000313" key="1">
    <source>
        <dbReference type="EMBL" id="CAF0934645.1"/>
    </source>
</evidence>
<name>A0A8S2DND5_9BILA</name>
<reference evidence="1" key="1">
    <citation type="submission" date="2021-02" db="EMBL/GenBank/DDBJ databases">
        <authorList>
            <person name="Nowell W R."/>
        </authorList>
    </citation>
    <scope>NUCLEOTIDE SEQUENCE</scope>
</reference>